<dbReference type="Pfam" id="PF16188">
    <property type="entry name" value="Peptidase_M24_C"/>
    <property type="match status" value="1"/>
</dbReference>
<dbReference type="PANTHER" id="PTHR43763">
    <property type="entry name" value="XAA-PRO AMINOPEPTIDASE 1"/>
    <property type="match status" value="1"/>
</dbReference>
<feature type="domain" description="Creatinase N-terminal" evidence="5">
    <location>
        <begin position="17"/>
        <end position="152"/>
    </location>
</feature>
<dbReference type="RefSeq" id="WP_184011362.1">
    <property type="nucleotide sequence ID" value="NZ_JACIJS010000006.1"/>
</dbReference>
<dbReference type="InterPro" id="IPR032416">
    <property type="entry name" value="Peptidase_M24_C"/>
</dbReference>
<reference evidence="7 8" key="1">
    <citation type="submission" date="2020-08" db="EMBL/GenBank/DDBJ databases">
        <title>Genomic Encyclopedia of Type Strains, Phase IV (KMG-IV): sequencing the most valuable type-strain genomes for metagenomic binning, comparative biology and taxonomic classification.</title>
        <authorList>
            <person name="Goeker M."/>
        </authorList>
    </citation>
    <scope>NUCLEOTIDE SEQUENCE [LARGE SCALE GENOMIC DNA]</scope>
    <source>
        <strain evidence="7 8">DSM 103377</strain>
    </source>
</reference>
<evidence type="ECO:0000256" key="3">
    <source>
        <dbReference type="ARBA" id="ARBA00022801"/>
    </source>
</evidence>
<keyword evidence="7" id="KW-0645">Protease</keyword>
<dbReference type="Gene3D" id="3.90.230.10">
    <property type="entry name" value="Creatinase/methionine aminopeptidase superfamily"/>
    <property type="match status" value="1"/>
</dbReference>
<sequence length="598" mass="64002">MFQTFDIQTSPDTAAPRIAALRAEMARAGVDAFLVPRADAHQGETVAPRDERLKWLTGFTGSAGLAIAGRESAAVFVDGRYTLQVRTQCDAGVFEFGTFPGEAPARWLRALLPEGGIVAYDPWLHGVAEIDALSDALRPAGITLQTTPNLIDAAWPDQPAPPQGEMTIQPHALAGATHEQKRLEIAEGLSARGAQAALLTLPDAIAWLLNIRGSDIARMPVAQGFAILHADGQVDLYGMEQKLTPEVRSHLGNSIRSHDAARFLPDVEELGGTLSADRASTPVAVIEAALAGGATLDWHDPIALPKARKSEAEIAGAHAAHLRDGAAFAEFLCWLDHTAPGDLTEIAVCEKLEAFRQQTGALKDISFETICGAGPNGAIVHYRVNTDTNRALKSGELLLVDSGGQYQDGTTDITRTIAIGPAGEEERRAFTLVLKGMIAISRLRFPAGIAGRDIDALARAALWQAGYDYAHGTGHGVGSYLGVHEGPQRIARTSHIPLEPGMILSNEPGYYREGAFGIRIENLIVVRPTAPVEGGDINMHQFDTLTLAPIDRRLINPMLLTNDERDWLDAYHAHVLTALTPVVSPDTASWLAQACAPL</sequence>
<dbReference type="Pfam" id="PF16189">
    <property type="entry name" value="Creatinase_N_2"/>
    <property type="match status" value="1"/>
</dbReference>
<dbReference type="EMBL" id="JACIJS010000006">
    <property type="protein sequence ID" value="MBB5516076.1"/>
    <property type="molecule type" value="Genomic_DNA"/>
</dbReference>
<dbReference type="SUPFAM" id="SSF55920">
    <property type="entry name" value="Creatinase/aminopeptidase"/>
    <property type="match status" value="1"/>
</dbReference>
<comment type="similarity">
    <text evidence="1">Belongs to the peptidase M24B family.</text>
</comment>
<evidence type="ECO:0000313" key="7">
    <source>
        <dbReference type="EMBL" id="MBB5516076.1"/>
    </source>
</evidence>
<dbReference type="GO" id="GO:0046872">
    <property type="term" value="F:metal ion binding"/>
    <property type="evidence" value="ECO:0007669"/>
    <property type="project" value="UniProtKB-KW"/>
</dbReference>
<proteinExistence type="inferred from homology"/>
<dbReference type="InterPro" id="IPR036005">
    <property type="entry name" value="Creatinase/aminopeptidase-like"/>
</dbReference>
<gene>
    <name evidence="7" type="ORF">FHS89_002102</name>
</gene>
<evidence type="ECO:0000313" key="8">
    <source>
        <dbReference type="Proteomes" id="UP000553766"/>
    </source>
</evidence>
<keyword evidence="7" id="KW-0031">Aminopeptidase</keyword>
<dbReference type="PANTHER" id="PTHR43763:SF6">
    <property type="entry name" value="XAA-PRO AMINOPEPTIDASE 1"/>
    <property type="match status" value="1"/>
</dbReference>
<feature type="domain" description="Peptidase M24 C-terminal" evidence="6">
    <location>
        <begin position="539"/>
        <end position="598"/>
    </location>
</feature>
<dbReference type="SUPFAM" id="SSF53092">
    <property type="entry name" value="Creatinase/prolidase N-terminal domain"/>
    <property type="match status" value="1"/>
</dbReference>
<evidence type="ECO:0000256" key="2">
    <source>
        <dbReference type="ARBA" id="ARBA00022723"/>
    </source>
</evidence>
<evidence type="ECO:0000259" key="6">
    <source>
        <dbReference type="Pfam" id="PF16188"/>
    </source>
</evidence>
<keyword evidence="2" id="KW-0479">Metal-binding</keyword>
<dbReference type="GO" id="GO:0070006">
    <property type="term" value="F:metalloaminopeptidase activity"/>
    <property type="evidence" value="ECO:0007669"/>
    <property type="project" value="InterPro"/>
</dbReference>
<keyword evidence="3 7" id="KW-0378">Hydrolase</keyword>
<evidence type="ECO:0000259" key="5">
    <source>
        <dbReference type="Pfam" id="PF01321"/>
    </source>
</evidence>
<evidence type="ECO:0000256" key="1">
    <source>
        <dbReference type="ARBA" id="ARBA00008766"/>
    </source>
</evidence>
<dbReference type="InterPro" id="IPR000994">
    <property type="entry name" value="Pept_M24"/>
</dbReference>
<accession>A0A840X2K4</accession>
<comment type="caution">
    <text evidence="7">The sequence shown here is derived from an EMBL/GenBank/DDBJ whole genome shotgun (WGS) entry which is preliminary data.</text>
</comment>
<dbReference type="GO" id="GO:0005737">
    <property type="term" value="C:cytoplasm"/>
    <property type="evidence" value="ECO:0007669"/>
    <property type="project" value="UniProtKB-ARBA"/>
</dbReference>
<dbReference type="Proteomes" id="UP000553766">
    <property type="component" value="Unassembled WGS sequence"/>
</dbReference>
<dbReference type="Gene3D" id="3.40.350.10">
    <property type="entry name" value="Creatinase/prolidase N-terminal domain"/>
    <property type="match status" value="2"/>
</dbReference>
<dbReference type="Pfam" id="PF01321">
    <property type="entry name" value="Creatinase_N"/>
    <property type="match status" value="1"/>
</dbReference>
<dbReference type="InterPro" id="IPR029149">
    <property type="entry name" value="Creatin/AminoP/Spt16_N"/>
</dbReference>
<dbReference type="CDD" id="cd01085">
    <property type="entry name" value="APP"/>
    <property type="match status" value="1"/>
</dbReference>
<feature type="domain" description="Peptidase M24" evidence="4">
    <location>
        <begin position="319"/>
        <end position="527"/>
    </location>
</feature>
<dbReference type="AlphaFoldDB" id="A0A840X2K4"/>
<name>A0A840X2K4_9RHOB</name>
<organism evidence="7 8">
    <name type="scientific">Rubricella aquisinus</name>
    <dbReference type="NCBI Taxonomy" id="2028108"/>
    <lineage>
        <taxon>Bacteria</taxon>
        <taxon>Pseudomonadati</taxon>
        <taxon>Pseudomonadota</taxon>
        <taxon>Alphaproteobacteria</taxon>
        <taxon>Rhodobacterales</taxon>
        <taxon>Paracoccaceae</taxon>
        <taxon>Rubricella</taxon>
    </lineage>
</organism>
<protein>
    <submittedName>
        <fullName evidence="7">Xaa-Pro aminopeptidase</fullName>
        <ecNumber evidence="7">3.4.11.9</ecNumber>
    </submittedName>
</protein>
<dbReference type="EC" id="3.4.11.9" evidence="7"/>
<dbReference type="Pfam" id="PF00557">
    <property type="entry name" value="Peptidase_M24"/>
    <property type="match status" value="1"/>
</dbReference>
<dbReference type="InterPro" id="IPR000587">
    <property type="entry name" value="Creatinase_N"/>
</dbReference>
<keyword evidence="8" id="KW-1185">Reference proteome</keyword>
<evidence type="ECO:0000259" key="4">
    <source>
        <dbReference type="Pfam" id="PF00557"/>
    </source>
</evidence>
<dbReference type="FunFam" id="3.90.230.10:FF:000009">
    <property type="entry name" value="xaa-Pro aminopeptidase 2"/>
    <property type="match status" value="1"/>
</dbReference>
<dbReference type="InterPro" id="IPR033740">
    <property type="entry name" value="Pept_M24B"/>
</dbReference>
<dbReference type="InterPro" id="IPR050422">
    <property type="entry name" value="X-Pro_aminopeptidase_P"/>
</dbReference>